<reference evidence="3" key="1">
    <citation type="submission" date="2022-12" db="EMBL/GenBank/DDBJ databases">
        <title>Polyphasic identification of a Novel Hot-Spring Cyanobacterium Ocullathermofonsia sinensis gen nov. sp. nov. and Genomic Insights on its Adaptations to the Thermal Habitat.</title>
        <authorList>
            <person name="Daroch M."/>
            <person name="Tang J."/>
            <person name="Jiang Y."/>
        </authorList>
    </citation>
    <scope>NUCLEOTIDE SEQUENCE</scope>
    <source>
        <strain evidence="3">PKUAC-SCTA174</strain>
    </source>
</reference>
<evidence type="ECO:0000256" key="1">
    <source>
        <dbReference type="ARBA" id="ARBA00022849"/>
    </source>
</evidence>
<dbReference type="AlphaFoldDB" id="A0A9E8ZCY4"/>
<dbReference type="PANTHER" id="PTHR43428">
    <property type="entry name" value="ARSENATE REDUCTASE"/>
    <property type="match status" value="1"/>
</dbReference>
<dbReference type="GO" id="GO:0008794">
    <property type="term" value="F:arsenate reductase (glutaredoxin) activity"/>
    <property type="evidence" value="ECO:0007669"/>
    <property type="project" value="InterPro"/>
</dbReference>
<dbReference type="Pfam" id="PF01451">
    <property type="entry name" value="LMWPc"/>
    <property type="match status" value="1"/>
</dbReference>
<dbReference type="InterPro" id="IPR014062">
    <property type="entry name" value="Arsenate_reductase_gluta"/>
</dbReference>
<organism evidence="3 4">
    <name type="scientific">Thermocoleostomius sinensis A174</name>
    <dbReference type="NCBI Taxonomy" id="2016057"/>
    <lineage>
        <taxon>Bacteria</taxon>
        <taxon>Bacillati</taxon>
        <taxon>Cyanobacteriota</taxon>
        <taxon>Cyanophyceae</taxon>
        <taxon>Oculatellales</taxon>
        <taxon>Oculatellaceae</taxon>
        <taxon>Thermocoleostomius</taxon>
    </lineage>
</organism>
<keyword evidence="1" id="KW-0059">Arsenical resistance</keyword>
<proteinExistence type="predicted"/>
<dbReference type="SMART" id="SM00226">
    <property type="entry name" value="LMWPc"/>
    <property type="match status" value="1"/>
</dbReference>
<dbReference type="RefSeq" id="WP_268609403.1">
    <property type="nucleotide sequence ID" value="NZ_CP113797.1"/>
</dbReference>
<evidence type="ECO:0000313" key="4">
    <source>
        <dbReference type="Proteomes" id="UP001163152"/>
    </source>
</evidence>
<dbReference type="NCBIfam" id="TIGR02689">
    <property type="entry name" value="ars_reduc_gluta"/>
    <property type="match status" value="1"/>
</dbReference>
<evidence type="ECO:0000259" key="2">
    <source>
        <dbReference type="SMART" id="SM00226"/>
    </source>
</evidence>
<evidence type="ECO:0000313" key="3">
    <source>
        <dbReference type="EMBL" id="WAL59609.1"/>
    </source>
</evidence>
<dbReference type="SUPFAM" id="SSF52788">
    <property type="entry name" value="Phosphotyrosine protein phosphatases I"/>
    <property type="match status" value="1"/>
</dbReference>
<protein>
    <submittedName>
        <fullName evidence="3">Arsenate reductase, glutathione/glutaredoxin type</fullName>
    </submittedName>
</protein>
<dbReference type="GO" id="GO:0046685">
    <property type="term" value="P:response to arsenic-containing substance"/>
    <property type="evidence" value="ECO:0007669"/>
    <property type="project" value="UniProtKB-KW"/>
</dbReference>
<sequence>MKKVMFVCKKNSARSQMAEGFAKTLGKGQIDVTSSGLEASQVRPEAIAAMKEVGIDISDQYSKPLSDFKADEFDVVISLCGCGVNLPPEWVMQEVFEDWQLDDPAEQPDIFPRVRDEIKERVEKLIESVKDAAVIG</sequence>
<dbReference type="CDD" id="cd16345">
    <property type="entry name" value="LMWP_ArsC"/>
    <property type="match status" value="1"/>
</dbReference>
<dbReference type="InterPro" id="IPR036196">
    <property type="entry name" value="Ptyr_pPase_sf"/>
</dbReference>
<accession>A0A9E8ZCY4</accession>
<dbReference type="Gene3D" id="3.40.50.2300">
    <property type="match status" value="1"/>
</dbReference>
<dbReference type="PANTHER" id="PTHR43428:SF1">
    <property type="entry name" value="ARSENATE REDUCTASE"/>
    <property type="match status" value="1"/>
</dbReference>
<gene>
    <name evidence="3" type="primary">arsC</name>
    <name evidence="3" type="ORF">OXH18_20930</name>
</gene>
<feature type="domain" description="Phosphotyrosine protein phosphatase I" evidence="2">
    <location>
        <begin position="2"/>
        <end position="128"/>
    </location>
</feature>
<name>A0A9E8ZCY4_9CYAN</name>
<dbReference type="KEGG" id="tsin:OXH18_20930"/>
<dbReference type="InterPro" id="IPR023485">
    <property type="entry name" value="Ptyr_pPase"/>
</dbReference>
<dbReference type="Proteomes" id="UP001163152">
    <property type="component" value="Chromosome"/>
</dbReference>
<dbReference type="EMBL" id="CP113797">
    <property type="protein sequence ID" value="WAL59609.1"/>
    <property type="molecule type" value="Genomic_DNA"/>
</dbReference>
<keyword evidence="4" id="KW-1185">Reference proteome</keyword>